<dbReference type="Proteomes" id="UP000184330">
    <property type="component" value="Unassembled WGS sequence"/>
</dbReference>
<feature type="region of interest" description="Disordered" evidence="2">
    <location>
        <begin position="528"/>
        <end position="802"/>
    </location>
</feature>
<dbReference type="AlphaFoldDB" id="A0A1L7WDD3"/>
<comment type="similarity">
    <text evidence="1">Belongs to the arrestin family. PalF/RIM8 subfamily.</text>
</comment>
<organism evidence="4 5">
    <name type="scientific">Phialocephala subalpina</name>
    <dbReference type="NCBI Taxonomy" id="576137"/>
    <lineage>
        <taxon>Eukaryota</taxon>
        <taxon>Fungi</taxon>
        <taxon>Dikarya</taxon>
        <taxon>Ascomycota</taxon>
        <taxon>Pezizomycotina</taxon>
        <taxon>Leotiomycetes</taxon>
        <taxon>Helotiales</taxon>
        <taxon>Mollisiaceae</taxon>
        <taxon>Phialocephala</taxon>
        <taxon>Phialocephala fortinii species complex</taxon>
    </lineage>
</organism>
<protein>
    <submittedName>
        <fullName evidence="4">Related to environmental pH response protein palF</fullName>
    </submittedName>
</protein>
<feature type="compositionally biased region" description="Basic and acidic residues" evidence="2">
    <location>
        <begin position="727"/>
        <end position="739"/>
    </location>
</feature>
<dbReference type="GO" id="GO:0005886">
    <property type="term" value="C:plasma membrane"/>
    <property type="evidence" value="ECO:0007669"/>
    <property type="project" value="TreeGrafter"/>
</dbReference>
<keyword evidence="5" id="KW-1185">Reference proteome</keyword>
<dbReference type="SUPFAM" id="SSF81296">
    <property type="entry name" value="E set domains"/>
    <property type="match status" value="1"/>
</dbReference>
<dbReference type="Gene3D" id="2.60.40.640">
    <property type="match status" value="1"/>
</dbReference>
<feature type="compositionally biased region" description="Low complexity" evidence="2">
    <location>
        <begin position="576"/>
        <end position="597"/>
    </location>
</feature>
<dbReference type="InterPro" id="IPR014752">
    <property type="entry name" value="Arrestin-like_C"/>
</dbReference>
<dbReference type="STRING" id="576137.A0A1L7WDD3"/>
<feature type="compositionally biased region" description="Pro residues" evidence="2">
    <location>
        <begin position="611"/>
        <end position="626"/>
    </location>
</feature>
<evidence type="ECO:0000256" key="2">
    <source>
        <dbReference type="SAM" id="MobiDB-lite"/>
    </source>
</evidence>
<dbReference type="Pfam" id="PF02752">
    <property type="entry name" value="Arrestin_C"/>
    <property type="match status" value="1"/>
</dbReference>
<accession>A0A1L7WDD3</accession>
<feature type="region of interest" description="Disordered" evidence="2">
    <location>
        <begin position="190"/>
        <end position="313"/>
    </location>
</feature>
<evidence type="ECO:0000259" key="3">
    <source>
        <dbReference type="SMART" id="SM01017"/>
    </source>
</evidence>
<dbReference type="GO" id="GO:0031625">
    <property type="term" value="F:ubiquitin protein ligase binding"/>
    <property type="evidence" value="ECO:0007669"/>
    <property type="project" value="TreeGrafter"/>
</dbReference>
<dbReference type="EMBL" id="FJOG01000001">
    <property type="protein sequence ID" value="CZR50790.1"/>
    <property type="molecule type" value="Genomic_DNA"/>
</dbReference>
<dbReference type="InterPro" id="IPR011022">
    <property type="entry name" value="Arrestin_C-like"/>
</dbReference>
<evidence type="ECO:0000256" key="1">
    <source>
        <dbReference type="ARBA" id="ARBA00037950"/>
    </source>
</evidence>
<name>A0A1L7WDD3_9HELO</name>
<dbReference type="GO" id="GO:0070086">
    <property type="term" value="P:ubiquitin-dependent endocytosis"/>
    <property type="evidence" value="ECO:0007669"/>
    <property type="project" value="TreeGrafter"/>
</dbReference>
<reference evidence="4 5" key="1">
    <citation type="submission" date="2016-03" db="EMBL/GenBank/DDBJ databases">
        <authorList>
            <person name="Ploux O."/>
        </authorList>
    </citation>
    <scope>NUCLEOTIDE SEQUENCE [LARGE SCALE GENOMIC DNA]</scope>
    <source>
        <strain evidence="4 5">UAMH 11012</strain>
    </source>
</reference>
<dbReference type="PANTHER" id="PTHR11188">
    <property type="entry name" value="ARRESTIN DOMAIN CONTAINING PROTEIN"/>
    <property type="match status" value="1"/>
</dbReference>
<dbReference type="PANTHER" id="PTHR11188:SF161">
    <property type="entry name" value="PH-RESPONSE REGULATOR PROTEIN PALF_RIM8"/>
    <property type="match status" value="1"/>
</dbReference>
<feature type="domain" description="Arrestin C-terminal-like" evidence="3">
    <location>
        <begin position="315"/>
        <end position="477"/>
    </location>
</feature>
<dbReference type="InterPro" id="IPR014756">
    <property type="entry name" value="Ig_E-set"/>
</dbReference>
<sequence length="802" mass="87345">MCANASPKTSSSPSLSSSRSFFSRLTSLKARSRNLTDFFIRPDEPHRKYSPGDLVKGAVILKVEKPIRLAHLTVCLHGFVRVFKNPNAANEPWPDPALTTSSNPRKSQYFGNGHASLFQDESTLCGEGRLDIGHYEFNFELEFPDKGVPTSIDFERGTISYLITATITRPTSITATSSCDRKLALVETVDVGPLPPPKPRTISLEPISRRARRKKTTKVKEGGPQETTDTGSGNEAARGVGSPLPDDSASQCGSTDHHATPRSPVPSEMQSTVSAANSTDSTVSSSTGLSFRLGPVPSAKSNRDSPRNSSKLSLADQTITATIELLKSGCLPGDNLPLKISIKHTKAIKSMHGIIITFYRSGRVDSAPPLSLFADLKGKEAERLKHEEYYPKSKTGLGGLSLSSAGSSSMFRKDLAQTFAPILVDPATLTASVNASVRVPEDAFPTISGVPGQMISFKYHVEVVVDLGGKLAGQQRHVPRVGAVTASRDPNSNMLAAWGGSIVDTENIRREKSVVACLFEVVVGTTDSARQRGRGNSTNRRQIDEWSEGASANIPPAHEPIYEEPFSQGQEDDYQGHQQHPYPYHDQQYGPQYQDYYPQDDYDYQDYYPEQYPPPALDAIDVPPPEIQQEEGLTEKERARRAEQRLLPSQPPVDAPGPSSSRTVLTPSAPPPLPSEPEDDLYGTEDVTPVATLDGSHVNHNDTQEHHTIPSAPVLEDLGPTNGPPPTEDKRELERRRLLAEASAPSEFPNDEDDDAGEGSSGAQHEPSAPEFPDEDHYGGQYAHHDLPGPSSRRDTLPKYER</sequence>
<evidence type="ECO:0000313" key="4">
    <source>
        <dbReference type="EMBL" id="CZR50790.1"/>
    </source>
</evidence>
<dbReference type="InterPro" id="IPR050357">
    <property type="entry name" value="Arrestin_domain-protein"/>
</dbReference>
<feature type="compositionally biased region" description="Basic and acidic residues" evidence="2">
    <location>
        <begin position="633"/>
        <end position="644"/>
    </location>
</feature>
<dbReference type="InterPro" id="IPR011021">
    <property type="entry name" value="Arrestin-like_N"/>
</dbReference>
<dbReference type="GO" id="GO:0030674">
    <property type="term" value="F:protein-macromolecule adaptor activity"/>
    <property type="evidence" value="ECO:0007669"/>
    <property type="project" value="TreeGrafter"/>
</dbReference>
<dbReference type="Pfam" id="PF00339">
    <property type="entry name" value="Arrestin_N"/>
    <property type="match status" value="1"/>
</dbReference>
<feature type="compositionally biased region" description="Basic and acidic residues" evidence="2">
    <location>
        <begin position="775"/>
        <end position="802"/>
    </location>
</feature>
<dbReference type="SMART" id="SM01017">
    <property type="entry name" value="Arrestin_C"/>
    <property type="match status" value="1"/>
</dbReference>
<feature type="compositionally biased region" description="Basic and acidic residues" evidence="2">
    <location>
        <begin position="697"/>
        <end position="708"/>
    </location>
</feature>
<dbReference type="OrthoDB" id="7785529at2759"/>
<dbReference type="GO" id="GO:0005829">
    <property type="term" value="C:cytosol"/>
    <property type="evidence" value="ECO:0007669"/>
    <property type="project" value="TreeGrafter"/>
</dbReference>
<proteinExistence type="inferred from homology"/>
<gene>
    <name evidence="4" type="ORF">PAC_00664</name>
</gene>
<evidence type="ECO:0000313" key="5">
    <source>
        <dbReference type="Proteomes" id="UP000184330"/>
    </source>
</evidence>
<feature type="compositionally biased region" description="Polar residues" evidence="2">
    <location>
        <begin position="268"/>
        <end position="289"/>
    </location>
</feature>